<dbReference type="Proteomes" id="UP001590950">
    <property type="component" value="Unassembled WGS sequence"/>
</dbReference>
<dbReference type="InterPro" id="IPR015915">
    <property type="entry name" value="Kelch-typ_b-propeller"/>
</dbReference>
<dbReference type="EMBL" id="JBEFKJ010000007">
    <property type="protein sequence ID" value="KAL2045236.1"/>
    <property type="molecule type" value="Genomic_DNA"/>
</dbReference>
<keyword evidence="3" id="KW-1185">Reference proteome</keyword>
<feature type="compositionally biased region" description="Low complexity" evidence="1">
    <location>
        <begin position="322"/>
        <end position="335"/>
    </location>
</feature>
<dbReference type="Gene3D" id="2.120.10.80">
    <property type="entry name" value="Kelch-type beta propeller"/>
    <property type="match status" value="1"/>
</dbReference>
<name>A0ABR4AIA2_9LECA</name>
<evidence type="ECO:0000313" key="2">
    <source>
        <dbReference type="EMBL" id="KAL2045236.1"/>
    </source>
</evidence>
<protein>
    <submittedName>
        <fullName evidence="2">Uncharacterized protein</fullName>
    </submittedName>
</protein>
<sequence length="335" mass="37982">MYIFGGMNAECKLLHDLAIFDIKSSHWLAYSNTDDWPMPRVWHSVVAASADLVVLPGGLASGNLDMIWTLDTTKIDYLQEDSASLGSTLTTAPKQILRAGTNLFPAFPDQAISATSQVGKFRPHQHIESIPPKQSSGGSIFSMATEVSTVSDSHIVSNTLELNVYHAKPNQHKSSRREARLDTQAYGNFISETFVEFLDYTIRPYDGNGFRSALGNIVPIGEVSIFFDMQPSKKLKKRRFLVLEDSEALPCDLILGIKFISEFNLYNFDGSLLILALAPMSSEEQQLVRNTAVRQEQQRKEDMRKEEEENRVRREARRQEMRQQQTPQQSYQSRW</sequence>
<accession>A0ABR4AIA2</accession>
<feature type="compositionally biased region" description="Basic and acidic residues" evidence="1">
    <location>
        <begin position="296"/>
        <end position="321"/>
    </location>
</feature>
<gene>
    <name evidence="2" type="ORF">N7G274_002319</name>
</gene>
<feature type="region of interest" description="Disordered" evidence="1">
    <location>
        <begin position="290"/>
        <end position="335"/>
    </location>
</feature>
<dbReference type="SUPFAM" id="SSF117281">
    <property type="entry name" value="Kelch motif"/>
    <property type="match status" value="1"/>
</dbReference>
<reference evidence="2 3" key="1">
    <citation type="submission" date="2024-09" db="EMBL/GenBank/DDBJ databases">
        <title>Rethinking Asexuality: The Enigmatic Case of Functional Sexual Genes in Lepraria (Stereocaulaceae).</title>
        <authorList>
            <person name="Doellman M."/>
            <person name="Sun Y."/>
            <person name="Barcenas-Pena A."/>
            <person name="Lumbsch H.T."/>
            <person name="Grewe F."/>
        </authorList>
    </citation>
    <scope>NUCLEOTIDE SEQUENCE [LARGE SCALE GENOMIC DNA]</scope>
    <source>
        <strain evidence="2 3">Mercado 3170</strain>
    </source>
</reference>
<organism evidence="2 3">
    <name type="scientific">Stereocaulon virgatum</name>
    <dbReference type="NCBI Taxonomy" id="373712"/>
    <lineage>
        <taxon>Eukaryota</taxon>
        <taxon>Fungi</taxon>
        <taxon>Dikarya</taxon>
        <taxon>Ascomycota</taxon>
        <taxon>Pezizomycotina</taxon>
        <taxon>Lecanoromycetes</taxon>
        <taxon>OSLEUM clade</taxon>
        <taxon>Lecanoromycetidae</taxon>
        <taxon>Lecanorales</taxon>
        <taxon>Lecanorineae</taxon>
        <taxon>Stereocaulaceae</taxon>
        <taxon>Stereocaulon</taxon>
    </lineage>
</organism>
<proteinExistence type="predicted"/>
<comment type="caution">
    <text evidence="2">The sequence shown here is derived from an EMBL/GenBank/DDBJ whole genome shotgun (WGS) entry which is preliminary data.</text>
</comment>
<evidence type="ECO:0000256" key="1">
    <source>
        <dbReference type="SAM" id="MobiDB-lite"/>
    </source>
</evidence>
<evidence type="ECO:0000313" key="3">
    <source>
        <dbReference type="Proteomes" id="UP001590950"/>
    </source>
</evidence>